<evidence type="ECO:0000256" key="4">
    <source>
        <dbReference type="ARBA" id="ARBA00022630"/>
    </source>
</evidence>
<evidence type="ECO:0000256" key="8">
    <source>
        <dbReference type="RuleBase" id="RU003862"/>
    </source>
</evidence>
<keyword evidence="6 8" id="KW-0560">Oxidoreductase</keyword>
<comment type="cofactor">
    <cofactor evidence="1 8">
        <name>FAD</name>
        <dbReference type="ChEBI" id="CHEBI:57692"/>
    </cofactor>
</comment>
<name>A0ABP4IC27_9PSEU</name>
<accession>A0ABP4IC27</accession>
<dbReference type="Proteomes" id="UP001501414">
    <property type="component" value="Unassembled WGS sequence"/>
</dbReference>
<keyword evidence="5 8" id="KW-0274">FAD</keyword>
<dbReference type="Gene3D" id="3.20.20.220">
    <property type="match status" value="1"/>
</dbReference>
<evidence type="ECO:0000256" key="3">
    <source>
        <dbReference type="ARBA" id="ARBA00006743"/>
    </source>
</evidence>
<comment type="caution">
    <text evidence="9">The sequence shown here is derived from an EMBL/GenBank/DDBJ whole genome shotgun (WGS) entry which is preliminary data.</text>
</comment>
<keyword evidence="4 8" id="KW-0285">Flavoprotein</keyword>
<dbReference type="InterPro" id="IPR003171">
    <property type="entry name" value="Mehydrof_redctse-like"/>
</dbReference>
<dbReference type="Pfam" id="PF02219">
    <property type="entry name" value="MTHFR"/>
    <property type="match status" value="1"/>
</dbReference>
<dbReference type="EMBL" id="BAAAJK010000005">
    <property type="protein sequence ID" value="GAA1383679.1"/>
    <property type="molecule type" value="Genomic_DNA"/>
</dbReference>
<organism evidence="9 10">
    <name type="scientific">Pseudonocardia kongjuensis</name>
    <dbReference type="NCBI Taxonomy" id="102227"/>
    <lineage>
        <taxon>Bacteria</taxon>
        <taxon>Bacillati</taxon>
        <taxon>Actinomycetota</taxon>
        <taxon>Actinomycetes</taxon>
        <taxon>Pseudonocardiales</taxon>
        <taxon>Pseudonocardiaceae</taxon>
        <taxon>Pseudonocardia</taxon>
    </lineage>
</organism>
<evidence type="ECO:0000256" key="5">
    <source>
        <dbReference type="ARBA" id="ARBA00022827"/>
    </source>
</evidence>
<comment type="pathway">
    <text evidence="2 8">One-carbon metabolism; tetrahydrofolate interconversion.</text>
</comment>
<comment type="catalytic activity">
    <reaction evidence="7">
        <text>(6S)-5-methyl-5,6,7,8-tetrahydrofolate + NAD(+) = (6R)-5,10-methylene-5,6,7,8-tetrahydrofolate + NADH + H(+)</text>
        <dbReference type="Rhea" id="RHEA:19821"/>
        <dbReference type="ChEBI" id="CHEBI:15378"/>
        <dbReference type="ChEBI" id="CHEBI:15636"/>
        <dbReference type="ChEBI" id="CHEBI:18608"/>
        <dbReference type="ChEBI" id="CHEBI:57540"/>
        <dbReference type="ChEBI" id="CHEBI:57945"/>
        <dbReference type="EC" id="1.5.1.54"/>
    </reaction>
    <physiologicalReaction direction="right-to-left" evidence="7">
        <dbReference type="Rhea" id="RHEA:19823"/>
    </physiologicalReaction>
</comment>
<evidence type="ECO:0000256" key="7">
    <source>
        <dbReference type="ARBA" id="ARBA00048628"/>
    </source>
</evidence>
<protein>
    <recommendedName>
        <fullName evidence="8">Methylenetetrahydrofolate reductase</fullName>
    </recommendedName>
</protein>
<dbReference type="PANTHER" id="PTHR45754">
    <property type="entry name" value="METHYLENETETRAHYDROFOLATE REDUCTASE"/>
    <property type="match status" value="1"/>
</dbReference>
<keyword evidence="10" id="KW-1185">Reference proteome</keyword>
<gene>
    <name evidence="9" type="ORF">GCM10009613_13430</name>
</gene>
<evidence type="ECO:0000256" key="1">
    <source>
        <dbReference type="ARBA" id="ARBA00001974"/>
    </source>
</evidence>
<proteinExistence type="inferred from homology"/>
<evidence type="ECO:0000256" key="6">
    <source>
        <dbReference type="ARBA" id="ARBA00023002"/>
    </source>
</evidence>
<evidence type="ECO:0000313" key="9">
    <source>
        <dbReference type="EMBL" id="GAA1383679.1"/>
    </source>
</evidence>
<dbReference type="RefSeq" id="WP_344019481.1">
    <property type="nucleotide sequence ID" value="NZ_BAAAJK010000005.1"/>
</dbReference>
<reference evidence="10" key="1">
    <citation type="journal article" date="2019" name="Int. J. Syst. Evol. Microbiol.">
        <title>The Global Catalogue of Microorganisms (GCM) 10K type strain sequencing project: providing services to taxonomists for standard genome sequencing and annotation.</title>
        <authorList>
            <consortium name="The Broad Institute Genomics Platform"/>
            <consortium name="The Broad Institute Genome Sequencing Center for Infectious Disease"/>
            <person name="Wu L."/>
            <person name="Ma J."/>
        </authorList>
    </citation>
    <scope>NUCLEOTIDE SEQUENCE [LARGE SCALE GENOMIC DNA]</scope>
    <source>
        <strain evidence="10">JCM 11896</strain>
    </source>
</reference>
<dbReference type="PANTHER" id="PTHR45754:SF3">
    <property type="entry name" value="METHYLENETETRAHYDROFOLATE REDUCTASE (NADPH)"/>
    <property type="match status" value="1"/>
</dbReference>
<sequence>MTSLRTALETIGYEVMPFRGTREAVLDHVPRTIGLTVTASPQKGIQAGVDLAVRLAADGYRVAPHLSAKLVASRAHLDELLGRIAGAGIDRLFVIGGDGEPTGDYADALTLLHAIRDGGHTFTDIGIAGYPEGHATIPDESLLAALKAKAALADHVTTQVCFDPVAVSAWARSVAAHGVGIPVQVGVPGAVARQKLLRISASIGVGDSARFLRKQSALLRRFFTPGGFDPTRLVRGFRAGLAEPANPIAGFHVFTFNDVAGTERWRRRMLERS</sequence>
<evidence type="ECO:0000256" key="2">
    <source>
        <dbReference type="ARBA" id="ARBA00004777"/>
    </source>
</evidence>
<evidence type="ECO:0000313" key="10">
    <source>
        <dbReference type="Proteomes" id="UP001501414"/>
    </source>
</evidence>
<dbReference type="InterPro" id="IPR029041">
    <property type="entry name" value="FAD-linked_oxidoreductase-like"/>
</dbReference>
<comment type="similarity">
    <text evidence="3 8">Belongs to the methylenetetrahydrofolate reductase family.</text>
</comment>
<dbReference type="SUPFAM" id="SSF51730">
    <property type="entry name" value="FAD-linked oxidoreductase"/>
    <property type="match status" value="1"/>
</dbReference>